<gene>
    <name evidence="2" type="ORF">NQV15_04880</name>
</gene>
<keyword evidence="1" id="KW-0472">Membrane</keyword>
<evidence type="ECO:0000313" key="3">
    <source>
        <dbReference type="Proteomes" id="UP001316184"/>
    </source>
</evidence>
<dbReference type="EMBL" id="CP102173">
    <property type="protein sequence ID" value="UUP14650.1"/>
    <property type="molecule type" value="Genomic_DNA"/>
</dbReference>
<name>A0ABY5MCE1_9ACTN</name>
<organism evidence="2 3">
    <name type="scientific">Aeromicrobium wangtongii</name>
    <dbReference type="NCBI Taxonomy" id="2969247"/>
    <lineage>
        <taxon>Bacteria</taxon>
        <taxon>Bacillati</taxon>
        <taxon>Actinomycetota</taxon>
        <taxon>Actinomycetes</taxon>
        <taxon>Propionibacteriales</taxon>
        <taxon>Nocardioidaceae</taxon>
        <taxon>Aeromicrobium</taxon>
    </lineage>
</organism>
<dbReference type="Proteomes" id="UP001316184">
    <property type="component" value="Chromosome"/>
</dbReference>
<keyword evidence="3" id="KW-1185">Reference proteome</keyword>
<reference evidence="2 3" key="1">
    <citation type="submission" date="2022-08" db="EMBL/GenBank/DDBJ databases">
        <title>novel species in genus Aeromicrobium.</title>
        <authorList>
            <person name="Ye L."/>
        </authorList>
    </citation>
    <scope>NUCLEOTIDE SEQUENCE [LARGE SCALE GENOMIC DNA]</scope>
    <source>
        <strain evidence="3">zg-Y1379</strain>
    </source>
</reference>
<evidence type="ECO:0008006" key="4">
    <source>
        <dbReference type="Google" id="ProtNLM"/>
    </source>
</evidence>
<keyword evidence="1" id="KW-1133">Transmembrane helix</keyword>
<keyword evidence="1" id="KW-0812">Transmembrane</keyword>
<evidence type="ECO:0000313" key="2">
    <source>
        <dbReference type="EMBL" id="UUP14650.1"/>
    </source>
</evidence>
<sequence length="83" mass="9612">MLTQLLTNDHGYDGPGPWWPLFPLMWFAFFILAALIFMRAGRARRSGHGRCAGEARLAERFATGEIDESEYRQRLAVLREKDR</sequence>
<accession>A0ABY5MCE1</accession>
<proteinExistence type="predicted"/>
<evidence type="ECO:0000256" key="1">
    <source>
        <dbReference type="SAM" id="Phobius"/>
    </source>
</evidence>
<dbReference type="RefSeq" id="WP_232398480.1">
    <property type="nucleotide sequence ID" value="NZ_CP102173.1"/>
</dbReference>
<protein>
    <recommendedName>
        <fullName evidence="4">SHOCT domain-containing protein</fullName>
    </recommendedName>
</protein>
<feature type="transmembrane region" description="Helical" evidence="1">
    <location>
        <begin position="20"/>
        <end position="38"/>
    </location>
</feature>